<feature type="repeat" description="PPR" evidence="2">
    <location>
        <begin position="262"/>
        <end position="296"/>
    </location>
</feature>
<dbReference type="NCBIfam" id="TIGR00756">
    <property type="entry name" value="PPR"/>
    <property type="match status" value="6"/>
</dbReference>
<dbReference type="FunFam" id="1.25.40.10:FF:000031">
    <property type="entry name" value="Pentatricopeptide repeat-containing protein mitochondrial"/>
    <property type="match status" value="3"/>
</dbReference>
<name>A0A8T2VK28_CERRI</name>
<dbReference type="EMBL" id="CM035406">
    <property type="protein sequence ID" value="KAH7446146.1"/>
    <property type="molecule type" value="Genomic_DNA"/>
</dbReference>
<evidence type="ECO:0000313" key="4">
    <source>
        <dbReference type="Proteomes" id="UP000825935"/>
    </source>
</evidence>
<dbReference type="GO" id="GO:0048731">
    <property type="term" value="P:system development"/>
    <property type="evidence" value="ECO:0007669"/>
    <property type="project" value="UniProtKB-ARBA"/>
</dbReference>
<dbReference type="PANTHER" id="PTHR24015:SF548">
    <property type="entry name" value="OS08G0340900 PROTEIN"/>
    <property type="match status" value="1"/>
</dbReference>
<feature type="repeat" description="PPR" evidence="2">
    <location>
        <begin position="196"/>
        <end position="226"/>
    </location>
</feature>
<dbReference type="GO" id="GO:0009451">
    <property type="term" value="P:RNA modification"/>
    <property type="evidence" value="ECO:0007669"/>
    <property type="project" value="InterPro"/>
</dbReference>
<dbReference type="AlphaFoldDB" id="A0A8T2VK28"/>
<dbReference type="InterPro" id="IPR002885">
    <property type="entry name" value="PPR_rpt"/>
</dbReference>
<dbReference type="InterPro" id="IPR046960">
    <property type="entry name" value="PPR_At4g14850-like_plant"/>
</dbReference>
<protein>
    <recommendedName>
        <fullName evidence="5">Pentatricopeptide repeat-containing protein</fullName>
    </recommendedName>
</protein>
<feature type="repeat" description="PPR" evidence="2">
    <location>
        <begin position="227"/>
        <end position="261"/>
    </location>
</feature>
<proteinExistence type="predicted"/>
<dbReference type="SUPFAM" id="SSF48452">
    <property type="entry name" value="TPR-like"/>
    <property type="match status" value="2"/>
</dbReference>
<dbReference type="Pfam" id="PF01535">
    <property type="entry name" value="PPR"/>
    <property type="match status" value="5"/>
</dbReference>
<evidence type="ECO:0008006" key="5">
    <source>
        <dbReference type="Google" id="ProtNLM"/>
    </source>
</evidence>
<evidence type="ECO:0000256" key="2">
    <source>
        <dbReference type="PROSITE-ProRule" id="PRU00708"/>
    </source>
</evidence>
<feature type="repeat" description="PPR" evidence="2">
    <location>
        <begin position="329"/>
        <end position="363"/>
    </location>
</feature>
<dbReference type="EMBL" id="CM035406">
    <property type="protein sequence ID" value="KAH7446145.1"/>
    <property type="molecule type" value="Genomic_DNA"/>
</dbReference>
<evidence type="ECO:0000256" key="1">
    <source>
        <dbReference type="ARBA" id="ARBA00022737"/>
    </source>
</evidence>
<dbReference type="PROSITE" id="PS51375">
    <property type="entry name" value="PPR"/>
    <property type="match status" value="7"/>
</dbReference>
<dbReference type="Gene3D" id="1.25.40.10">
    <property type="entry name" value="Tetratricopeptide repeat domain"/>
    <property type="match status" value="5"/>
</dbReference>
<keyword evidence="1" id="KW-0677">Repeat</keyword>
<comment type="caution">
    <text evidence="3">The sequence shown here is derived from an EMBL/GenBank/DDBJ whole genome shotgun (WGS) entry which is preliminary data.</text>
</comment>
<reference evidence="3" key="1">
    <citation type="submission" date="2021-08" db="EMBL/GenBank/DDBJ databases">
        <title>WGS assembly of Ceratopteris richardii.</title>
        <authorList>
            <person name="Marchant D.B."/>
            <person name="Chen G."/>
            <person name="Jenkins J."/>
            <person name="Shu S."/>
            <person name="Leebens-Mack J."/>
            <person name="Grimwood J."/>
            <person name="Schmutz J."/>
            <person name="Soltis P."/>
            <person name="Soltis D."/>
            <person name="Chen Z.-H."/>
        </authorList>
    </citation>
    <scope>NUCLEOTIDE SEQUENCE</scope>
    <source>
        <strain evidence="3">Whitten #5841</strain>
        <tissue evidence="3">Leaf</tissue>
    </source>
</reference>
<dbReference type="GO" id="GO:0003723">
    <property type="term" value="F:RNA binding"/>
    <property type="evidence" value="ECO:0007669"/>
    <property type="project" value="InterPro"/>
</dbReference>
<dbReference type="InterPro" id="IPR011990">
    <property type="entry name" value="TPR-like_helical_dom_sf"/>
</dbReference>
<keyword evidence="4" id="KW-1185">Reference proteome</keyword>
<feature type="repeat" description="PPR" evidence="2">
    <location>
        <begin position="125"/>
        <end position="159"/>
    </location>
</feature>
<dbReference type="FunFam" id="1.25.40.10:FF:000158">
    <property type="entry name" value="pentatricopeptide repeat-containing protein At2g33680"/>
    <property type="match status" value="1"/>
</dbReference>
<dbReference type="OMA" id="HECANKK"/>
<dbReference type="PANTHER" id="PTHR24015">
    <property type="entry name" value="OS07G0578800 PROTEIN-RELATED"/>
    <property type="match status" value="1"/>
</dbReference>
<gene>
    <name evidence="3" type="ORF">KP509_01G041400</name>
</gene>
<evidence type="ECO:0000313" key="3">
    <source>
        <dbReference type="EMBL" id="KAH7446146.1"/>
    </source>
</evidence>
<dbReference type="OrthoDB" id="1879995at2759"/>
<dbReference type="FunFam" id="1.25.40.10:FF:000144">
    <property type="entry name" value="Pentatricopeptide repeat-containing protein, mitochondrial"/>
    <property type="match status" value="1"/>
</dbReference>
<organism evidence="3 4">
    <name type="scientific">Ceratopteris richardii</name>
    <name type="common">Triangle waterfern</name>
    <dbReference type="NCBI Taxonomy" id="49495"/>
    <lineage>
        <taxon>Eukaryota</taxon>
        <taxon>Viridiplantae</taxon>
        <taxon>Streptophyta</taxon>
        <taxon>Embryophyta</taxon>
        <taxon>Tracheophyta</taxon>
        <taxon>Polypodiopsida</taxon>
        <taxon>Polypodiidae</taxon>
        <taxon>Polypodiales</taxon>
        <taxon>Pteridineae</taxon>
        <taxon>Pteridaceae</taxon>
        <taxon>Parkerioideae</taxon>
        <taxon>Ceratopteris</taxon>
    </lineage>
</organism>
<accession>A0A8T2VK28</accession>
<sequence>MVRCIGAHQVGLIGANIPTNSVEEQGKLVTWKGDRDSLNTQHHMNSSKSIDGQFTSSLAVHYIAALKDCTREKNLLKGKKLHDEIEKKGLLIDNVYIGSTLINLYAKCGELEKAQEVLDGQSIRNVVLWNTLISGYVQQGHAAAALKCFERMQLEGFSPDAITLTCALKACAALGDYDKGQQIHIQAVRERLLAKDPMLANSVIDMYAKNGVLEKAEEVFNELNTSDVVSWNALLTGYAQNGHGKKALQLYTRMKSEGLSPNSITYTCILKACGSIGALDVGQEVHYEIKKEGFLQRDSMLANALIDMYAKCGSLDEAQNAFEEIPFRNVISWTSLISGYVQHGYAEKALEIFNQMQSSRFMPNAVTFSCILKACGTIGCLDKGQEIHAMLLRQPVFEEDFMVSTALVDMYVKCGALKRAQEIFDEIPVWDIVTWNALIAGYVHHDLNEEALRCFDRMQQDGCLPDAATYACILKACGGAGAVRRGQNVHADIVKQAVLEEHKDINIGLVIMYTECGMLTDAQEIFDKLPVRDVVAWSVLMAGYSQVGEDKMVLKLFAKMIESGVEPNLVTFTVVLNTCSHRGLLEEGQMYYEMISKDYGLTPTLEHHTCMVDLFCRVGDLDGAVVVIKSMEVSPNLALWHTFLGACVVWKNVKYGRWAFENAVALDEKDGTSYVSMSNLYTAVGRLDDAMKMEALRLERLQGNSVDML</sequence>
<dbReference type="Proteomes" id="UP000825935">
    <property type="component" value="Chromosome 1"/>
</dbReference>
<feature type="repeat" description="PPR" evidence="2">
    <location>
        <begin position="431"/>
        <end position="465"/>
    </location>
</feature>
<dbReference type="Pfam" id="PF13041">
    <property type="entry name" value="PPR_2"/>
    <property type="match status" value="5"/>
</dbReference>
<feature type="repeat" description="PPR" evidence="2">
    <location>
        <begin position="533"/>
        <end position="567"/>
    </location>
</feature>